<dbReference type="InterPro" id="IPR008517">
    <property type="entry name" value="GNA1162-like"/>
</dbReference>
<dbReference type="Gene3D" id="3.40.50.10610">
    <property type="entry name" value="ABC-type transport auxiliary lipoprotein component"/>
    <property type="match status" value="1"/>
</dbReference>
<evidence type="ECO:0000313" key="1">
    <source>
        <dbReference type="EMBL" id="AVD72165.1"/>
    </source>
</evidence>
<dbReference type="Pfam" id="PF05643">
    <property type="entry name" value="GNA1162-like"/>
    <property type="match status" value="1"/>
</dbReference>
<dbReference type="EMBL" id="CP021255">
    <property type="protein sequence ID" value="AVD72165.1"/>
    <property type="molecule type" value="Genomic_DNA"/>
</dbReference>
<proteinExistence type="predicted"/>
<protein>
    <recommendedName>
        <fullName evidence="3">Lipoprotein</fullName>
    </recommendedName>
</protein>
<dbReference type="KEGG" id="deo:CAY53_00140"/>
<reference evidence="1 2" key="1">
    <citation type="journal article" date="2018" name="MBio">
        <title>Insights into the evolution of host association through the isolation and characterization of a novel human periodontal pathobiont, Desulfobulbus oralis.</title>
        <authorList>
            <person name="Cross K.L."/>
            <person name="Chirania P."/>
            <person name="Xiong W."/>
            <person name="Beall C.J."/>
            <person name="Elkins J.G."/>
            <person name="Giannone R.J."/>
            <person name="Griffen A.L."/>
            <person name="Guss A.M."/>
            <person name="Hettich R.L."/>
            <person name="Joshi S.S."/>
            <person name="Mokrzan E.M."/>
            <person name="Martin R.K."/>
            <person name="Zhulin I.B."/>
            <person name="Leys E.J."/>
            <person name="Podar M."/>
        </authorList>
    </citation>
    <scope>NUCLEOTIDE SEQUENCE [LARGE SCALE GENOMIC DNA]</scope>
    <source>
        <strain evidence="1 2">ORNL</strain>
    </source>
</reference>
<evidence type="ECO:0000313" key="2">
    <source>
        <dbReference type="Proteomes" id="UP000239867"/>
    </source>
</evidence>
<accession>A0A2L1GR42</accession>
<name>A0A2L1GR42_9BACT</name>
<organism evidence="1 2">
    <name type="scientific">Desulfobulbus oralis</name>
    <dbReference type="NCBI Taxonomy" id="1986146"/>
    <lineage>
        <taxon>Bacteria</taxon>
        <taxon>Pseudomonadati</taxon>
        <taxon>Thermodesulfobacteriota</taxon>
        <taxon>Desulfobulbia</taxon>
        <taxon>Desulfobulbales</taxon>
        <taxon>Desulfobulbaceae</taxon>
        <taxon>Desulfobulbus</taxon>
    </lineage>
</organism>
<dbReference type="AlphaFoldDB" id="A0A2L1GR42"/>
<dbReference type="OrthoDB" id="5420764at2"/>
<dbReference type="Proteomes" id="UP000239867">
    <property type="component" value="Chromosome"/>
</dbReference>
<gene>
    <name evidence="1" type="ORF">CAY53_00140</name>
</gene>
<evidence type="ECO:0008006" key="3">
    <source>
        <dbReference type="Google" id="ProtNLM"/>
    </source>
</evidence>
<sequence length="211" mass="22835">MAQTLLFSACATREPADYTAFAQARPRSILVLPPINHSTEIQAGNSLLSWSSISLAEKGYYVIPVALSNETFRQNGITEPEEAHALPLERLRKIFGADAVMYITVEQFGTSFMVLTSLTQVRAKARLVDARSGTELWHGEAERHSNSQGANQGLVGMLVSAVVDQIINTSTDRAHTQIAPIVSGQLFCADKYGLYPGPYAPTPEKQAGAGK</sequence>
<keyword evidence="2" id="KW-1185">Reference proteome</keyword>